<keyword evidence="2" id="KW-1185">Reference proteome</keyword>
<proteinExistence type="predicted"/>
<gene>
    <name evidence="1" type="primary">Hypp2044</name>
    <name evidence="1" type="ORF">BLAG_LOCUS16112</name>
</gene>
<dbReference type="EMBL" id="OV696688">
    <property type="protein sequence ID" value="CAH1258602.1"/>
    <property type="molecule type" value="Genomic_DNA"/>
</dbReference>
<dbReference type="AlphaFoldDB" id="A0A8K0ENL2"/>
<protein>
    <submittedName>
        <fullName evidence="1">Hypp2044 protein</fullName>
    </submittedName>
</protein>
<name>A0A8K0ENL2_BRALA</name>
<accession>A0A8K0ENL2</accession>
<evidence type="ECO:0000313" key="2">
    <source>
        <dbReference type="Proteomes" id="UP000838412"/>
    </source>
</evidence>
<dbReference type="Proteomes" id="UP000838412">
    <property type="component" value="Chromosome 3"/>
</dbReference>
<sequence length="73" mass="7968">MQATCKLRPPLVIDRSSLGGDAQTIPKESARRSCTLWQKQAVSAGEISSLWRWKALLTPESGAQVRPGICSFP</sequence>
<dbReference type="OrthoDB" id="10156842at2759"/>
<reference evidence="1" key="1">
    <citation type="submission" date="2022-01" db="EMBL/GenBank/DDBJ databases">
        <authorList>
            <person name="Braso-Vives M."/>
        </authorList>
    </citation>
    <scope>NUCLEOTIDE SEQUENCE</scope>
</reference>
<evidence type="ECO:0000313" key="1">
    <source>
        <dbReference type="EMBL" id="CAH1258602.1"/>
    </source>
</evidence>
<organism evidence="1 2">
    <name type="scientific">Branchiostoma lanceolatum</name>
    <name type="common">Common lancelet</name>
    <name type="synonym">Amphioxus lanceolatum</name>
    <dbReference type="NCBI Taxonomy" id="7740"/>
    <lineage>
        <taxon>Eukaryota</taxon>
        <taxon>Metazoa</taxon>
        <taxon>Chordata</taxon>
        <taxon>Cephalochordata</taxon>
        <taxon>Leptocardii</taxon>
        <taxon>Amphioxiformes</taxon>
        <taxon>Branchiostomatidae</taxon>
        <taxon>Branchiostoma</taxon>
    </lineage>
</organism>